<dbReference type="Proteomes" id="UP000264062">
    <property type="component" value="Unassembled WGS sequence"/>
</dbReference>
<dbReference type="Gene3D" id="2.60.120.10">
    <property type="entry name" value="Jelly Rolls"/>
    <property type="match status" value="1"/>
</dbReference>
<feature type="domain" description="Cupin type-2" evidence="1">
    <location>
        <begin position="41"/>
        <end position="108"/>
    </location>
</feature>
<dbReference type="SUPFAM" id="SSF51182">
    <property type="entry name" value="RmlC-like cupins"/>
    <property type="match status" value="1"/>
</dbReference>
<comment type="caution">
    <text evidence="2">The sequence shown here is derived from an EMBL/GenBank/DDBJ whole genome shotgun (WGS) entry which is preliminary data.</text>
</comment>
<dbReference type="Pfam" id="PF07883">
    <property type="entry name" value="Cupin_2"/>
    <property type="match status" value="1"/>
</dbReference>
<dbReference type="InterPro" id="IPR014710">
    <property type="entry name" value="RmlC-like_jellyroll"/>
</dbReference>
<dbReference type="PANTHER" id="PTHR37694">
    <property type="entry name" value="SLR8022 PROTEIN"/>
    <property type="match status" value="1"/>
</dbReference>
<evidence type="ECO:0000259" key="1">
    <source>
        <dbReference type="Pfam" id="PF07883"/>
    </source>
</evidence>
<dbReference type="InterPro" id="IPR013096">
    <property type="entry name" value="Cupin_2"/>
</dbReference>
<dbReference type="CDD" id="cd02222">
    <property type="entry name" value="cupin_TM1459-like"/>
    <property type="match status" value="1"/>
</dbReference>
<organism evidence="2 3">
    <name type="scientific">candidate division WOR-3 bacterium</name>
    <dbReference type="NCBI Taxonomy" id="2052148"/>
    <lineage>
        <taxon>Bacteria</taxon>
        <taxon>Bacteria division WOR-3</taxon>
    </lineage>
</organism>
<accession>A0A350H9I5</accession>
<name>A0A350H9I5_UNCW3</name>
<sequence length="113" mass="12835">MIIKKISDVEKTKMDDSLSKGVTRQILIGENDGSNDIIMRLFTVATKGNSAHHTHNYEHLVYVEKGRGIAVYESGEKEIKAGDIVFVKPNEIHQFKNPFDEEFQFICVIPNKV</sequence>
<evidence type="ECO:0000313" key="3">
    <source>
        <dbReference type="Proteomes" id="UP000264062"/>
    </source>
</evidence>
<dbReference type="EMBL" id="DMZY01000102">
    <property type="protein sequence ID" value="HAV92201.1"/>
    <property type="molecule type" value="Genomic_DNA"/>
</dbReference>
<reference evidence="2 3" key="1">
    <citation type="journal article" date="2018" name="Nat. Biotechnol.">
        <title>A standardized bacterial taxonomy based on genome phylogeny substantially revises the tree of life.</title>
        <authorList>
            <person name="Parks D.H."/>
            <person name="Chuvochina M."/>
            <person name="Waite D.W."/>
            <person name="Rinke C."/>
            <person name="Skarshewski A."/>
            <person name="Chaumeil P.A."/>
            <person name="Hugenholtz P."/>
        </authorList>
    </citation>
    <scope>NUCLEOTIDE SEQUENCE [LARGE SCALE GENOMIC DNA]</scope>
    <source>
        <strain evidence="2">UBA9956</strain>
    </source>
</reference>
<proteinExistence type="predicted"/>
<evidence type="ECO:0000313" key="2">
    <source>
        <dbReference type="EMBL" id="HAV92201.1"/>
    </source>
</evidence>
<dbReference type="InterPro" id="IPR011051">
    <property type="entry name" value="RmlC_Cupin_sf"/>
</dbReference>
<protein>
    <submittedName>
        <fullName evidence="2">Cupin domain-containing protein</fullName>
    </submittedName>
</protein>
<gene>
    <name evidence="2" type="ORF">DCW38_03360</name>
</gene>
<dbReference type="AlphaFoldDB" id="A0A350H9I5"/>
<dbReference type="PANTHER" id="PTHR37694:SF1">
    <property type="entry name" value="SLR8022 PROTEIN"/>
    <property type="match status" value="1"/>
</dbReference>